<sequence length="105" mass="12216">MDDPSFLTGRSTYALKRRRKKLGICKCGTMFAEHPKNCRKQAISDHKLKRLEWVSKGRVTSSETLYPLFNFWVGNAYGLCEHTFEVLNKCYCVECLCDRIDLLEC</sequence>
<dbReference type="EMBL" id="LC491285">
    <property type="protein sequence ID" value="BBL87156.1"/>
    <property type="molecule type" value="Genomic_RNA"/>
</dbReference>
<name>A0A510I1J1_9VIRU</name>
<accession>A0A510I1J1</accession>
<protein>
    <submittedName>
        <fullName evidence="1">RNA-binding protein</fullName>
    </submittedName>
</protein>
<evidence type="ECO:0000313" key="1">
    <source>
        <dbReference type="EMBL" id="BBL87156.1"/>
    </source>
</evidence>
<organism evidence="1">
    <name type="scientific">Vitivirus alphactinidiae</name>
    <dbReference type="NCBI Taxonomy" id="1112769"/>
    <lineage>
        <taxon>Viruses</taxon>
        <taxon>Riboviria</taxon>
        <taxon>Orthornavirae</taxon>
        <taxon>Kitrinoviricota</taxon>
        <taxon>Alsuviricetes</taxon>
        <taxon>Tymovirales</taxon>
        <taxon>Betaflexiviridae</taxon>
        <taxon>Trivirinae</taxon>
        <taxon>Vitivirus</taxon>
    </lineage>
</organism>
<proteinExistence type="predicted"/>
<reference evidence="1" key="1">
    <citation type="submission" date="2019-07" db="EMBL/GenBank/DDBJ databases">
        <title>First Complete Genome Sequence of Actinidia virus A Identified from kiwifruit (Actinidia spp.).</title>
        <authorList>
            <person name="Park C.Y."/>
            <person name="Baek D.S."/>
            <person name="Yi S.I."/>
            <person name="Kim H."/>
            <person name="Na C.S."/>
            <person name="Bae K.W."/>
        </authorList>
    </citation>
    <scope>NUCLEOTIDE SEQUENCE</scope>
    <source>
        <strain evidence="1">JN-BS</strain>
    </source>
</reference>